<dbReference type="EMBL" id="KV441396">
    <property type="protein sequence ID" value="OAF58749.1"/>
    <property type="molecule type" value="Genomic_DNA"/>
</dbReference>
<reference evidence="1" key="1">
    <citation type="submission" date="2016-03" db="EMBL/GenBank/DDBJ databases">
        <title>Updated assembly of Pseudogymnoascus destructans, the fungus causing white-nose syndrome of bats.</title>
        <authorList>
            <person name="Palmer J.M."/>
            <person name="Drees K.P."/>
            <person name="Foster J.T."/>
            <person name="Lindner D.L."/>
        </authorList>
    </citation>
    <scope>NUCLEOTIDE SEQUENCE [LARGE SCALE GENOMIC DNA]</scope>
    <source>
        <strain evidence="1">20631-21</strain>
    </source>
</reference>
<evidence type="ECO:0000313" key="1">
    <source>
        <dbReference type="EMBL" id="OAF58749.1"/>
    </source>
</evidence>
<gene>
    <name evidence="1" type="ORF">VC83_05103</name>
</gene>
<proteinExistence type="predicted"/>
<accession>A0A177A9F5</accession>
<dbReference type="RefSeq" id="XP_024324033.1">
    <property type="nucleotide sequence ID" value="XM_024468728.1"/>
</dbReference>
<dbReference type="GeneID" id="36288170"/>
<protein>
    <submittedName>
        <fullName evidence="1">Uncharacterized protein</fullName>
    </submittedName>
</protein>
<organism evidence="1">
    <name type="scientific">Pseudogymnoascus destructans</name>
    <dbReference type="NCBI Taxonomy" id="655981"/>
    <lineage>
        <taxon>Eukaryota</taxon>
        <taxon>Fungi</taxon>
        <taxon>Dikarya</taxon>
        <taxon>Ascomycota</taxon>
        <taxon>Pezizomycotina</taxon>
        <taxon>Leotiomycetes</taxon>
        <taxon>Thelebolales</taxon>
        <taxon>Thelebolaceae</taxon>
        <taxon>Pseudogymnoascus</taxon>
    </lineage>
</organism>
<dbReference type="Proteomes" id="UP000077154">
    <property type="component" value="Unassembled WGS sequence"/>
</dbReference>
<sequence length="82" mass="9002">MWEFGFNHSNNSPQAAQVHWLSGVSSASGASGALLAKPTQFIGPVRDGDRELELEKRKRREKTEGDMLTLLARAEGDEGVDF</sequence>
<name>A0A177A9F5_9PEZI</name>
<dbReference type="AlphaFoldDB" id="A0A177A9F5"/>